<dbReference type="Proteomes" id="UP000230551">
    <property type="component" value="Unassembled WGS sequence"/>
</dbReference>
<dbReference type="SUPFAM" id="SSF101898">
    <property type="entry name" value="NHL repeat"/>
    <property type="match status" value="1"/>
</dbReference>
<dbReference type="InterPro" id="IPR011042">
    <property type="entry name" value="6-blade_b-propeller_TolB-like"/>
</dbReference>
<reference evidence="1 2" key="1">
    <citation type="journal article" date="2017" name="Infect. Genet. Evol.">
        <title>The new phylogeny of the genus Mycobacterium: The old and the news.</title>
        <authorList>
            <person name="Tortoli E."/>
            <person name="Fedrizzi T."/>
            <person name="Meehan C.J."/>
            <person name="Trovato A."/>
            <person name="Grottola A."/>
            <person name="Giacobazzi E."/>
            <person name="Serpini G.F."/>
            <person name="Tagliazucchi S."/>
            <person name="Fabio A."/>
            <person name="Bettua C."/>
            <person name="Bertorelli R."/>
            <person name="Frascaro F."/>
            <person name="De Sanctis V."/>
            <person name="Pecorari M."/>
            <person name="Jousson O."/>
            <person name="Segata N."/>
            <person name="Cirillo D.M."/>
        </authorList>
    </citation>
    <scope>NUCLEOTIDE SEQUENCE [LARGE SCALE GENOMIC DNA]</scope>
    <source>
        <strain evidence="1 2">CIP1034565</strain>
    </source>
</reference>
<evidence type="ECO:0000313" key="2">
    <source>
        <dbReference type="Proteomes" id="UP000230551"/>
    </source>
</evidence>
<sequence>MRGFAVAATAVALLTGCSGDNTVTPETIPVGTAADSPPPAVTPAGQVRAVDGDPQAVIVDGDVGPVVLIGSESLRLLDADAAITLPAPATALTADGAGRALLATRGGYLSVDLDARSAERVAVDGQADTEFTAIIRRGDGTLVLGSADGTVFTLDGASAVRRSAKRFARVDALAVQGDTAFVLDRGQTSVTEITPDGKVGQALRAGEGATTMAADAAGRVLVTDTRGEELLVFSADPLIMRQRYPVHASPYGVAGSAGLVWVSTTANNQVVGYDLSTGIPVEKVRYPTVRQPNLLAYDDDADTLYVVSTDGGGAQVITNAAERP</sequence>
<evidence type="ECO:0008006" key="3">
    <source>
        <dbReference type="Google" id="ProtNLM"/>
    </source>
</evidence>
<dbReference type="PROSITE" id="PS51257">
    <property type="entry name" value="PROKAR_LIPOPROTEIN"/>
    <property type="match status" value="1"/>
</dbReference>
<name>A0A2G5P6I1_9MYCO</name>
<proteinExistence type="predicted"/>
<dbReference type="Gene3D" id="2.120.10.30">
    <property type="entry name" value="TolB, C-terminal domain"/>
    <property type="match status" value="1"/>
</dbReference>
<dbReference type="OrthoDB" id="4446106at2"/>
<dbReference type="EMBL" id="PDCN02000023">
    <property type="protein sequence ID" value="PIB73867.1"/>
    <property type="molecule type" value="Genomic_DNA"/>
</dbReference>
<evidence type="ECO:0000313" key="1">
    <source>
        <dbReference type="EMBL" id="PIB73867.1"/>
    </source>
</evidence>
<comment type="caution">
    <text evidence="1">The sequence shown here is derived from an EMBL/GenBank/DDBJ whole genome shotgun (WGS) entry which is preliminary data.</text>
</comment>
<dbReference type="AlphaFoldDB" id="A0A2G5P6I1"/>
<organism evidence="1 2">
    <name type="scientific">Mycolicibacterium brumae</name>
    <dbReference type="NCBI Taxonomy" id="85968"/>
    <lineage>
        <taxon>Bacteria</taxon>
        <taxon>Bacillati</taxon>
        <taxon>Actinomycetota</taxon>
        <taxon>Actinomycetes</taxon>
        <taxon>Mycobacteriales</taxon>
        <taxon>Mycobacteriaceae</taxon>
        <taxon>Mycolicibacterium</taxon>
    </lineage>
</organism>
<dbReference type="STRING" id="85968.GCA_900073015_01412"/>
<accession>A0A2G5P6I1</accession>
<protein>
    <recommendedName>
        <fullName evidence="3">SMP-30/Gluconolactonase/LRE-like region domain-containing protein</fullName>
    </recommendedName>
</protein>
<gene>
    <name evidence="1" type="ORF">CQY22_015245</name>
</gene>
<keyword evidence="2" id="KW-1185">Reference proteome</keyword>